<keyword evidence="2" id="KW-1185">Reference proteome</keyword>
<proteinExistence type="predicted"/>
<evidence type="ECO:0000313" key="2">
    <source>
        <dbReference type="Proteomes" id="UP000277204"/>
    </source>
</evidence>
<dbReference type="EMBL" id="UZAI01012465">
    <property type="protein sequence ID" value="VDP10126.1"/>
    <property type="molecule type" value="Genomic_DNA"/>
</dbReference>
<name>A0A3P8ESF3_9TREM</name>
<organism evidence="1 2">
    <name type="scientific">Schistosoma margrebowiei</name>
    <dbReference type="NCBI Taxonomy" id="48269"/>
    <lineage>
        <taxon>Eukaryota</taxon>
        <taxon>Metazoa</taxon>
        <taxon>Spiralia</taxon>
        <taxon>Lophotrochozoa</taxon>
        <taxon>Platyhelminthes</taxon>
        <taxon>Trematoda</taxon>
        <taxon>Digenea</taxon>
        <taxon>Strigeidida</taxon>
        <taxon>Schistosomatoidea</taxon>
        <taxon>Schistosomatidae</taxon>
        <taxon>Schistosoma</taxon>
    </lineage>
</organism>
<accession>A0A3P8ESF3</accession>
<reference evidence="1 2" key="1">
    <citation type="submission" date="2018-11" db="EMBL/GenBank/DDBJ databases">
        <authorList>
            <consortium name="Pathogen Informatics"/>
        </authorList>
    </citation>
    <scope>NUCLEOTIDE SEQUENCE [LARGE SCALE GENOMIC DNA]</scope>
    <source>
        <strain evidence="1 2">Zambia</strain>
    </source>
</reference>
<dbReference type="Proteomes" id="UP000277204">
    <property type="component" value="Unassembled WGS sequence"/>
</dbReference>
<gene>
    <name evidence="1" type="ORF">SMRZ_LOCUS14066</name>
</gene>
<protein>
    <submittedName>
        <fullName evidence="1">Uncharacterized protein</fullName>
    </submittedName>
</protein>
<dbReference type="AlphaFoldDB" id="A0A3P8ESF3"/>
<evidence type="ECO:0000313" key="1">
    <source>
        <dbReference type="EMBL" id="VDP10126.1"/>
    </source>
</evidence>
<sequence length="35" mass="4334">MKRYLKSDYVLFVHLLRLVVKLPMQLNNWFLNNVK</sequence>